<dbReference type="AlphaFoldDB" id="A0A445MCY9"/>
<dbReference type="Proteomes" id="UP000290560">
    <property type="component" value="Unassembled WGS sequence"/>
</dbReference>
<gene>
    <name evidence="2" type="ORF">BHM03_00010416</name>
</gene>
<name>A0A445MCY9_ENSVE</name>
<accession>A0A445MCY9</accession>
<proteinExistence type="predicted"/>
<evidence type="ECO:0000256" key="1">
    <source>
        <dbReference type="SAM" id="MobiDB-lite"/>
    </source>
</evidence>
<feature type="region of interest" description="Disordered" evidence="1">
    <location>
        <begin position="38"/>
        <end position="70"/>
    </location>
</feature>
<feature type="compositionally biased region" description="Polar residues" evidence="1">
    <location>
        <begin position="115"/>
        <end position="125"/>
    </location>
</feature>
<reference evidence="2" key="1">
    <citation type="journal article" date="2018" name="Data Brief">
        <title>Genome sequence data from 17 accessions of Ensete ventricosum, a staple food crop for millions in Ethiopia.</title>
        <authorList>
            <person name="Yemataw Z."/>
            <person name="Muzemil S."/>
            <person name="Ambachew D."/>
            <person name="Tripathi L."/>
            <person name="Tesfaye K."/>
            <person name="Chala A."/>
            <person name="Farbos A."/>
            <person name="O'Neill P."/>
            <person name="Moore K."/>
            <person name="Grant M."/>
            <person name="Studholme D.J."/>
        </authorList>
    </citation>
    <scope>NUCLEOTIDE SEQUENCE [LARGE SCALE GENOMIC DNA]</scope>
    <source>
        <tissue evidence="2">Leaf</tissue>
    </source>
</reference>
<feature type="compositionally biased region" description="Basic and acidic residues" evidence="1">
    <location>
        <begin position="59"/>
        <end position="69"/>
    </location>
</feature>
<feature type="region of interest" description="Disordered" evidence="1">
    <location>
        <begin position="115"/>
        <end position="141"/>
    </location>
</feature>
<sequence length="141" mass="15753">MFCIGNTKPSTVKDALCNVKMSNQSEERRIYLYDLDRGQGRTATGEPPADLGLPRRAAKSREDGKRGDKNTWIAEARINSKPIAKTRDHGYFHDGSETILDFTYCSSGIRRTLETIQPEGSGSSRYRQRVGYEVSPDGSSF</sequence>
<dbReference type="EMBL" id="KV875631">
    <property type="protein sequence ID" value="RZR72117.1"/>
    <property type="molecule type" value="Genomic_DNA"/>
</dbReference>
<organism evidence="2">
    <name type="scientific">Ensete ventricosum</name>
    <name type="common">Abyssinian banana</name>
    <name type="synonym">Musa ensete</name>
    <dbReference type="NCBI Taxonomy" id="4639"/>
    <lineage>
        <taxon>Eukaryota</taxon>
        <taxon>Viridiplantae</taxon>
        <taxon>Streptophyta</taxon>
        <taxon>Embryophyta</taxon>
        <taxon>Tracheophyta</taxon>
        <taxon>Spermatophyta</taxon>
        <taxon>Magnoliopsida</taxon>
        <taxon>Liliopsida</taxon>
        <taxon>Zingiberales</taxon>
        <taxon>Musaceae</taxon>
        <taxon>Ensete</taxon>
    </lineage>
</organism>
<evidence type="ECO:0000313" key="2">
    <source>
        <dbReference type="EMBL" id="RZR72117.1"/>
    </source>
</evidence>
<protein>
    <submittedName>
        <fullName evidence="2">Uncharacterized protein</fullName>
    </submittedName>
</protein>